<organism evidence="1 2">
    <name type="scientific">Pseudomonas lactucae</name>
    <dbReference type="NCBI Taxonomy" id="2813360"/>
    <lineage>
        <taxon>Bacteria</taxon>
        <taxon>Pseudomonadati</taxon>
        <taxon>Pseudomonadota</taxon>
        <taxon>Gammaproteobacteria</taxon>
        <taxon>Pseudomonadales</taxon>
        <taxon>Pseudomonadaceae</taxon>
        <taxon>Pseudomonas</taxon>
    </lineage>
</organism>
<dbReference type="EMBL" id="JAFHKJ010000139">
    <property type="protein sequence ID" value="MBN2979120.1"/>
    <property type="molecule type" value="Genomic_DNA"/>
</dbReference>
<proteinExistence type="predicted"/>
<dbReference type="RefSeq" id="WP_143480886.1">
    <property type="nucleotide sequence ID" value="NZ_JAFHKI010000132.1"/>
</dbReference>
<accession>A0A9X0YFP2</accession>
<comment type="caution">
    <text evidence="1">The sequence shown here is derived from an EMBL/GenBank/DDBJ whole genome shotgun (WGS) entry which is preliminary data.</text>
</comment>
<reference evidence="1 2" key="2">
    <citation type="journal article" date="2023" name="Plant Pathol.">
        <title>Dismantling and reorganizing Pseudomonas marginalis sensu#lato.</title>
        <authorList>
            <person name="Sawada H."/>
            <person name="Fujikawa T."/>
            <person name="Satou M."/>
        </authorList>
    </citation>
    <scope>NUCLEOTIDE SEQUENCE [LARGE SCALE GENOMIC DNA]</scope>
    <source>
        <strain evidence="1 2">MAFF 301381</strain>
    </source>
</reference>
<keyword evidence="2" id="KW-1185">Reference proteome</keyword>
<evidence type="ECO:0000313" key="1">
    <source>
        <dbReference type="EMBL" id="MBN2979120.1"/>
    </source>
</evidence>
<evidence type="ECO:0000313" key="2">
    <source>
        <dbReference type="Proteomes" id="UP001154860"/>
    </source>
</evidence>
<name>A0A9X0YFP2_9PSED</name>
<sequence length="225" mass="24700">MLATVVGWTIGINSCWLEKGILPTDRTQCEGPLWLESNHPRPAPIDPELPKSMERLINCHHRLESAAYFDNTCYKRGNSMTRMAVVLTLLSCMASTSALAASDCPFPQGMQASIGASKEAIAARQAGVAKDDLLNKISPAANGQMSQMLKSIVDEVYDYPVLLPEVYAAFRFERCFVSQQHAEQVAAMKFADAYPLLKKCEQLDPQGARPPCAMRVVHTVTGIPE</sequence>
<gene>
    <name evidence="1" type="ORF">JWR99_25535</name>
</gene>
<dbReference type="Proteomes" id="UP001154860">
    <property type="component" value="Unassembled WGS sequence"/>
</dbReference>
<dbReference type="AlphaFoldDB" id="A0A9X0YFP2"/>
<reference evidence="1 2" key="1">
    <citation type="journal article" date="2021" name="Int. J. Syst. Evol. Microbiol.">
        <title>Pseudomonas lactucae sp. nov., a pathogen causing bacterial rot of lettuce in Japan.</title>
        <authorList>
            <person name="Sawada H."/>
            <person name="Fujikawa T."/>
            <person name="Satou M."/>
        </authorList>
    </citation>
    <scope>NUCLEOTIDE SEQUENCE [LARGE SCALE GENOMIC DNA]</scope>
    <source>
        <strain evidence="1 2">MAFF 301381</strain>
    </source>
</reference>
<protein>
    <submittedName>
        <fullName evidence="1">Uncharacterized protein</fullName>
    </submittedName>
</protein>